<keyword evidence="1" id="KW-1133">Transmembrane helix</keyword>
<feature type="transmembrane region" description="Helical" evidence="1">
    <location>
        <begin position="77"/>
        <end position="105"/>
    </location>
</feature>
<keyword evidence="3" id="KW-1185">Reference proteome</keyword>
<dbReference type="Pfam" id="PF04306">
    <property type="entry name" value="DUF456"/>
    <property type="match status" value="1"/>
</dbReference>
<accession>A0A554N9M3</accession>
<dbReference type="InterPro" id="IPR007403">
    <property type="entry name" value="DUF456"/>
</dbReference>
<dbReference type="PANTHER" id="PTHR39165">
    <property type="entry name" value="IG HYPOTHETICAL 17883"/>
    <property type="match status" value="1"/>
</dbReference>
<dbReference type="AlphaFoldDB" id="A0A554N9M3"/>
<evidence type="ECO:0000313" key="3">
    <source>
        <dbReference type="Proteomes" id="UP000319894"/>
    </source>
</evidence>
<dbReference type="Proteomes" id="UP000319894">
    <property type="component" value="Unassembled WGS sequence"/>
</dbReference>
<dbReference type="PANTHER" id="PTHR39165:SF1">
    <property type="entry name" value="DUF456 DOMAIN-CONTAINING PROTEIN"/>
    <property type="match status" value="1"/>
</dbReference>
<organism evidence="2 3">
    <name type="scientific">Haloglomus irregulare</name>
    <dbReference type="NCBI Taxonomy" id="2234134"/>
    <lineage>
        <taxon>Archaea</taxon>
        <taxon>Methanobacteriati</taxon>
        <taxon>Methanobacteriota</taxon>
        <taxon>Stenosarchaea group</taxon>
        <taxon>Halobacteria</taxon>
        <taxon>Halobacteriales</taxon>
        <taxon>Natronomonadaceae</taxon>
        <taxon>Haloglomus</taxon>
    </lineage>
</organism>
<dbReference type="EMBL" id="QMDX01000005">
    <property type="protein sequence ID" value="TSD14104.1"/>
    <property type="molecule type" value="Genomic_DNA"/>
</dbReference>
<keyword evidence="1" id="KW-0472">Membrane</keyword>
<gene>
    <name evidence="2" type="ORF">DP107_10220</name>
</gene>
<dbReference type="RefSeq" id="WP_144262155.1">
    <property type="nucleotide sequence ID" value="NZ_QMDX01000005.1"/>
</dbReference>
<dbReference type="InParanoid" id="A0A554N9M3"/>
<evidence type="ECO:0000256" key="1">
    <source>
        <dbReference type="SAM" id="Phobius"/>
    </source>
</evidence>
<feature type="transmembrane region" description="Helical" evidence="1">
    <location>
        <begin position="40"/>
        <end position="65"/>
    </location>
</feature>
<sequence length="149" mass="14176">MALLLAGVVGSVVPGLPGPALSVAGVVGYWWATGYTAPGPVALAGLVLLGLVGLAADWLAAPLGAKAGGASTRTTAIAGVVGFAMLFVLGPLGVLVGVGGTVFALELRDSGDVDASLRAAAATTAAVLGGALAQVVLTGAMLVGFLLAV</sequence>
<evidence type="ECO:0000313" key="2">
    <source>
        <dbReference type="EMBL" id="TSD14104.1"/>
    </source>
</evidence>
<feature type="transmembrane region" description="Helical" evidence="1">
    <location>
        <begin position="125"/>
        <end position="148"/>
    </location>
</feature>
<comment type="caution">
    <text evidence="2">The sequence shown here is derived from an EMBL/GenBank/DDBJ whole genome shotgun (WGS) entry which is preliminary data.</text>
</comment>
<protein>
    <submittedName>
        <fullName evidence="2">DUF456 domain-containing protein</fullName>
    </submittedName>
</protein>
<proteinExistence type="predicted"/>
<keyword evidence="1" id="KW-0812">Transmembrane</keyword>
<name>A0A554N9M3_9EURY</name>
<reference evidence="2 3" key="1">
    <citation type="submission" date="2018-06" db="EMBL/GenBank/DDBJ databases">
        <title>Natronomonas sp. F16-60 a new haloarchaeon isolated from a solar saltern of Isla Cristina, Huelva, Spain.</title>
        <authorList>
            <person name="Duran-Viseras A."/>
            <person name="Sanchez-Porro C."/>
            <person name="Ventosa A."/>
        </authorList>
    </citation>
    <scope>NUCLEOTIDE SEQUENCE [LARGE SCALE GENOMIC DNA]</scope>
    <source>
        <strain evidence="2 3">F16-60</strain>
    </source>
</reference>